<evidence type="ECO:0000256" key="3">
    <source>
        <dbReference type="ARBA" id="ARBA00022729"/>
    </source>
</evidence>
<keyword evidence="13" id="KW-1185">Reference proteome</keyword>
<evidence type="ECO:0000313" key="13">
    <source>
        <dbReference type="Proteomes" id="UP000005207"/>
    </source>
</evidence>
<evidence type="ECO:0000256" key="4">
    <source>
        <dbReference type="ARBA" id="ARBA00022801"/>
    </source>
</evidence>
<dbReference type="InterPro" id="IPR018114">
    <property type="entry name" value="TRYPSIN_HIS"/>
</dbReference>
<evidence type="ECO:0000256" key="5">
    <source>
        <dbReference type="ARBA" id="ARBA00022825"/>
    </source>
</evidence>
<keyword evidence="4 10" id="KW-0378">Hydrolase</keyword>
<dbReference type="InterPro" id="IPR043504">
    <property type="entry name" value="Peptidase_S1_PA_chymotrypsin"/>
</dbReference>
<accession>I3J2F5</accession>
<dbReference type="Pfam" id="PF00089">
    <property type="entry name" value="Trypsin"/>
    <property type="match status" value="1"/>
</dbReference>
<dbReference type="PRINTS" id="PR00722">
    <property type="entry name" value="CHYMOTRYPSIN"/>
</dbReference>
<comment type="subcellular location">
    <subcellularLocation>
        <location evidence="1">Secreted</location>
        <location evidence="1">Extracellular space</location>
    </subcellularLocation>
</comment>
<keyword evidence="3" id="KW-0732">Signal</keyword>
<keyword evidence="5 10" id="KW-0720">Serine protease</keyword>
<evidence type="ECO:0000256" key="10">
    <source>
        <dbReference type="RuleBase" id="RU363034"/>
    </source>
</evidence>
<dbReference type="InterPro" id="IPR001254">
    <property type="entry name" value="Trypsin_dom"/>
</dbReference>
<dbReference type="PANTHER" id="PTHR24271:SF81">
    <property type="entry name" value="GRANZYME B"/>
    <property type="match status" value="1"/>
</dbReference>
<keyword evidence="6" id="KW-0865">Zymogen</keyword>
<dbReference type="Proteomes" id="UP000005207">
    <property type="component" value="Linkage group LG23"/>
</dbReference>
<dbReference type="InterPro" id="IPR009003">
    <property type="entry name" value="Peptidase_S1_PA"/>
</dbReference>
<evidence type="ECO:0000313" key="12">
    <source>
        <dbReference type="Ensembl" id="ENSONIP00000003045.2"/>
    </source>
</evidence>
<dbReference type="OMA" id="GHETVPH"/>
<dbReference type="GO" id="GO:0004252">
    <property type="term" value="F:serine-type endopeptidase activity"/>
    <property type="evidence" value="ECO:0007669"/>
    <property type="project" value="UniProtKB-EC"/>
</dbReference>
<reference evidence="12" key="2">
    <citation type="submission" date="2025-08" db="UniProtKB">
        <authorList>
            <consortium name="Ensembl"/>
        </authorList>
    </citation>
    <scope>IDENTIFICATION</scope>
</reference>
<dbReference type="PROSITE" id="PS00134">
    <property type="entry name" value="TRYPSIN_HIS"/>
    <property type="match status" value="1"/>
</dbReference>
<dbReference type="PROSITE" id="PS00135">
    <property type="entry name" value="TRYPSIN_SER"/>
    <property type="match status" value="1"/>
</dbReference>
<sequence>MQIIQGRPSVSNVMKYLKSEAVSDVFHCSSGSQPAFCLIMFAHCNLAILTVVLILHDQVHAGEIIGGHETVPHSRPYMVLLQQNKANGHTAHCGGFLLNENFVLTAAHCQAETYEIFLGLHNYHHKNGVQHVHVEKAFPHNDYDENNFENDIMVLKLKSKAEFNNKVKSIALADHGDGSLPQSCVVSGWGRTKEESHMSLKLLEANVTLTDDERCAKEKFYCSKGETGPGRGDSGGPLVCGDGKAYGVVSTSSSPNPSASSIHRYTKIPTYKEWIDSIINDNGKY</sequence>
<reference evidence="13" key="1">
    <citation type="submission" date="2012-01" db="EMBL/GenBank/DDBJ databases">
        <title>The Genome Sequence of Oreochromis niloticus (Nile Tilapia).</title>
        <authorList>
            <consortium name="Broad Institute Genome Assembly Team"/>
            <consortium name="Broad Institute Sequencing Platform"/>
            <person name="Di Palma F."/>
            <person name="Johnson J."/>
            <person name="Lander E.S."/>
            <person name="Lindblad-Toh K."/>
        </authorList>
    </citation>
    <scope>NUCLEOTIDE SEQUENCE [LARGE SCALE GENOMIC DNA]</scope>
</reference>
<dbReference type="EC" id="3.4.21.4" evidence="9"/>
<evidence type="ECO:0000259" key="11">
    <source>
        <dbReference type="PROSITE" id="PS50240"/>
    </source>
</evidence>
<dbReference type="PANTHER" id="PTHR24271">
    <property type="entry name" value="KALLIKREIN-RELATED"/>
    <property type="match status" value="1"/>
</dbReference>
<evidence type="ECO:0000256" key="1">
    <source>
        <dbReference type="ARBA" id="ARBA00004239"/>
    </source>
</evidence>
<evidence type="ECO:0000256" key="2">
    <source>
        <dbReference type="ARBA" id="ARBA00022670"/>
    </source>
</evidence>
<organism evidence="12 13">
    <name type="scientific">Oreochromis niloticus</name>
    <name type="common">Nile tilapia</name>
    <name type="synonym">Tilapia nilotica</name>
    <dbReference type="NCBI Taxonomy" id="8128"/>
    <lineage>
        <taxon>Eukaryota</taxon>
        <taxon>Metazoa</taxon>
        <taxon>Chordata</taxon>
        <taxon>Craniata</taxon>
        <taxon>Vertebrata</taxon>
        <taxon>Euteleostomi</taxon>
        <taxon>Actinopterygii</taxon>
        <taxon>Neopterygii</taxon>
        <taxon>Teleostei</taxon>
        <taxon>Neoteleostei</taxon>
        <taxon>Acanthomorphata</taxon>
        <taxon>Ovalentaria</taxon>
        <taxon>Cichlomorphae</taxon>
        <taxon>Cichliformes</taxon>
        <taxon>Cichlidae</taxon>
        <taxon>African cichlids</taxon>
        <taxon>Pseudocrenilabrinae</taxon>
        <taxon>Oreochromini</taxon>
        <taxon>Oreochromis</taxon>
    </lineage>
</organism>
<dbReference type="GO" id="GO:0006508">
    <property type="term" value="P:proteolysis"/>
    <property type="evidence" value="ECO:0007669"/>
    <property type="project" value="UniProtKB-KW"/>
</dbReference>
<evidence type="ECO:0000256" key="8">
    <source>
        <dbReference type="ARBA" id="ARBA00036320"/>
    </source>
</evidence>
<protein>
    <recommendedName>
        <fullName evidence="9">trypsin</fullName>
        <ecNumber evidence="9">3.4.21.4</ecNumber>
    </recommendedName>
</protein>
<dbReference type="PROSITE" id="PS50240">
    <property type="entry name" value="TRYPSIN_DOM"/>
    <property type="match status" value="1"/>
</dbReference>
<dbReference type="AlphaFoldDB" id="I3J2F5"/>
<proteinExistence type="predicted"/>
<dbReference type="InterPro" id="IPR033116">
    <property type="entry name" value="TRYPSIN_SER"/>
</dbReference>
<dbReference type="Gene3D" id="2.40.10.10">
    <property type="entry name" value="Trypsin-like serine proteases"/>
    <property type="match status" value="1"/>
</dbReference>
<dbReference type="SMART" id="SM00020">
    <property type="entry name" value="Tryp_SPc"/>
    <property type="match status" value="1"/>
</dbReference>
<dbReference type="GO" id="GO:0005576">
    <property type="term" value="C:extracellular region"/>
    <property type="evidence" value="ECO:0007669"/>
    <property type="project" value="UniProtKB-SubCell"/>
</dbReference>
<dbReference type="InParanoid" id="I3J2F5"/>
<gene>
    <name evidence="12" type="primary">LOC100691703</name>
</gene>
<dbReference type="GeneTree" id="ENSGT01030000234551"/>
<dbReference type="InterPro" id="IPR001314">
    <property type="entry name" value="Peptidase_S1A"/>
</dbReference>
<evidence type="ECO:0000256" key="9">
    <source>
        <dbReference type="ARBA" id="ARBA00038868"/>
    </source>
</evidence>
<name>I3J2F5_ORENI</name>
<feature type="domain" description="Peptidase S1" evidence="11">
    <location>
        <begin position="64"/>
        <end position="280"/>
    </location>
</feature>
<evidence type="ECO:0000256" key="6">
    <source>
        <dbReference type="ARBA" id="ARBA00023145"/>
    </source>
</evidence>
<reference evidence="12" key="3">
    <citation type="submission" date="2025-09" db="UniProtKB">
        <authorList>
            <consortium name="Ensembl"/>
        </authorList>
    </citation>
    <scope>IDENTIFICATION</scope>
</reference>
<comment type="catalytic activity">
    <reaction evidence="8">
        <text>Preferential cleavage: Arg-|-Xaa, Lys-|-Xaa.</text>
        <dbReference type="EC" id="3.4.21.4"/>
    </reaction>
</comment>
<dbReference type="SUPFAM" id="SSF50494">
    <property type="entry name" value="Trypsin-like serine proteases"/>
    <property type="match status" value="1"/>
</dbReference>
<dbReference type="FunFam" id="2.40.10.10:FF:000005">
    <property type="entry name" value="Serine protease 37"/>
    <property type="match status" value="1"/>
</dbReference>
<dbReference type="Ensembl" id="ENSONIT00000003046.2">
    <property type="protein sequence ID" value="ENSONIP00000003045.2"/>
    <property type="gene ID" value="ENSONIG00000002433.2"/>
</dbReference>
<dbReference type="CDD" id="cd00190">
    <property type="entry name" value="Tryp_SPc"/>
    <property type="match status" value="1"/>
</dbReference>
<keyword evidence="2 10" id="KW-0645">Protease</keyword>
<evidence type="ECO:0000256" key="7">
    <source>
        <dbReference type="ARBA" id="ARBA00023157"/>
    </source>
</evidence>
<keyword evidence="7" id="KW-1015">Disulfide bond</keyword>
<dbReference type="FunCoup" id="I3J2F5">
    <property type="interactions" value="6"/>
</dbReference>